<gene>
    <name evidence="3" type="ORF">FCC1311_053112</name>
</gene>
<evidence type="ECO:0000313" key="4">
    <source>
        <dbReference type="Proteomes" id="UP000241890"/>
    </source>
</evidence>
<dbReference type="InParanoid" id="A0A2R5GH71"/>
<feature type="transmembrane region" description="Helical" evidence="2">
    <location>
        <begin position="188"/>
        <end position="213"/>
    </location>
</feature>
<name>A0A2R5GH71_9STRA</name>
<feature type="transmembrane region" description="Helical" evidence="2">
    <location>
        <begin position="254"/>
        <end position="276"/>
    </location>
</feature>
<dbReference type="EMBL" id="BEYU01000052">
    <property type="protein sequence ID" value="GBG29088.1"/>
    <property type="molecule type" value="Genomic_DNA"/>
</dbReference>
<keyword evidence="4" id="KW-1185">Reference proteome</keyword>
<reference evidence="3 4" key="1">
    <citation type="submission" date="2017-12" db="EMBL/GenBank/DDBJ databases">
        <title>Sequencing, de novo assembly and annotation of complete genome of a new Thraustochytrid species, strain FCC1311.</title>
        <authorList>
            <person name="Sedici K."/>
            <person name="Godart F."/>
            <person name="Aiese Cigliano R."/>
            <person name="Sanseverino W."/>
            <person name="Barakat M."/>
            <person name="Ortet P."/>
            <person name="Marechal E."/>
            <person name="Cagnac O."/>
            <person name="Amato A."/>
        </authorList>
    </citation>
    <scope>NUCLEOTIDE SEQUENCE [LARGE SCALE GENOMIC DNA]</scope>
</reference>
<evidence type="ECO:0000313" key="3">
    <source>
        <dbReference type="EMBL" id="GBG29088.1"/>
    </source>
</evidence>
<protein>
    <submittedName>
        <fullName evidence="3">Uncharacterized protein</fullName>
    </submittedName>
</protein>
<keyword evidence="2" id="KW-0812">Transmembrane</keyword>
<feature type="transmembrane region" description="Helical" evidence="2">
    <location>
        <begin position="53"/>
        <end position="75"/>
    </location>
</feature>
<comment type="caution">
    <text evidence="3">The sequence shown here is derived from an EMBL/GenBank/DDBJ whole genome shotgun (WGS) entry which is preliminary data.</text>
</comment>
<dbReference type="Pfam" id="PF10067">
    <property type="entry name" value="DUF2306"/>
    <property type="match status" value="1"/>
</dbReference>
<feature type="region of interest" description="Disordered" evidence="1">
    <location>
        <begin position="305"/>
        <end position="336"/>
    </location>
</feature>
<organism evidence="3 4">
    <name type="scientific">Hondaea fermentalgiana</name>
    <dbReference type="NCBI Taxonomy" id="2315210"/>
    <lineage>
        <taxon>Eukaryota</taxon>
        <taxon>Sar</taxon>
        <taxon>Stramenopiles</taxon>
        <taxon>Bigyra</taxon>
        <taxon>Labyrinthulomycetes</taxon>
        <taxon>Thraustochytrida</taxon>
        <taxon>Thraustochytriidae</taxon>
        <taxon>Hondaea</taxon>
    </lineage>
</organism>
<evidence type="ECO:0000256" key="1">
    <source>
        <dbReference type="SAM" id="MobiDB-lite"/>
    </source>
</evidence>
<dbReference type="AlphaFoldDB" id="A0A2R5GH71"/>
<proteinExistence type="predicted"/>
<feature type="compositionally biased region" description="Polar residues" evidence="1">
    <location>
        <begin position="326"/>
        <end position="336"/>
    </location>
</feature>
<keyword evidence="2" id="KW-0472">Membrane</keyword>
<sequence>MLAFGFVVGIITFAVPVAGFQGVLGVSILVACILYLNHRFPGLVGNFGSSTKYFLFGVTIGVDLIPLYQLITYLVKGIEGGLLARSDDGADLEASAACAQRYQFSIQARCYEEGRVFPGAQFPRYRFIFWMHVVGASLALFLGIFLFYTPFRRSYRAAHRAIGRVYAVSVLASATGSFWLGLTSEGGLAVNATFVVVSVFWFVSIIVAVYFAVRRNIVRHKAWMVRNYWGVTWGSTSLRWQLEFFYKGLEIPFQVAYSFAVVTSLLPVIVLVEFYIHKYHYPAYEEATDDVADLDDFDFQCAKQDTDSEQNEQLPTEASHDGGAAPTSTSSVLVRA</sequence>
<dbReference type="InterPro" id="IPR018750">
    <property type="entry name" value="DUF2306_membrane"/>
</dbReference>
<dbReference type="Proteomes" id="UP000241890">
    <property type="component" value="Unassembled WGS sequence"/>
</dbReference>
<feature type="transmembrane region" description="Helical" evidence="2">
    <location>
        <begin position="127"/>
        <end position="149"/>
    </location>
</feature>
<keyword evidence="2" id="KW-1133">Transmembrane helix</keyword>
<accession>A0A2R5GH71</accession>
<feature type="transmembrane region" description="Helical" evidence="2">
    <location>
        <begin position="6"/>
        <end position="32"/>
    </location>
</feature>
<evidence type="ECO:0000256" key="2">
    <source>
        <dbReference type="SAM" id="Phobius"/>
    </source>
</evidence>
<feature type="transmembrane region" description="Helical" evidence="2">
    <location>
        <begin position="161"/>
        <end position="182"/>
    </location>
</feature>